<dbReference type="EMBL" id="JAUZMZ010000175">
    <property type="protein sequence ID" value="MEE2034707.1"/>
    <property type="molecule type" value="Genomic_DNA"/>
</dbReference>
<comment type="caution">
    <text evidence="1">The sequence shown here is derived from an EMBL/GenBank/DDBJ whole genome shotgun (WGS) entry which is preliminary data.</text>
</comment>
<protein>
    <submittedName>
        <fullName evidence="1">Glutathione peroxidase</fullName>
    </submittedName>
</protein>
<gene>
    <name evidence="1" type="ORF">Q8814_21780</name>
</gene>
<sequence>MTTSLHNIPINTLSGEPTSLGAYEGHALLVV</sequence>
<dbReference type="GO" id="GO:0004601">
    <property type="term" value="F:peroxidase activity"/>
    <property type="evidence" value="ECO:0007669"/>
    <property type="project" value="UniProtKB-KW"/>
</dbReference>
<proteinExistence type="predicted"/>
<name>A0ABU7JZH7_9NOCA</name>
<keyword evidence="1" id="KW-0575">Peroxidase</keyword>
<organism evidence="1 2">
    <name type="scientific">Rhodococcus chondri</name>
    <dbReference type="NCBI Taxonomy" id="3065941"/>
    <lineage>
        <taxon>Bacteria</taxon>
        <taxon>Bacillati</taxon>
        <taxon>Actinomycetota</taxon>
        <taxon>Actinomycetes</taxon>
        <taxon>Mycobacteriales</taxon>
        <taxon>Nocardiaceae</taxon>
        <taxon>Rhodococcus</taxon>
    </lineage>
</organism>
<dbReference type="Proteomes" id="UP001331936">
    <property type="component" value="Unassembled WGS sequence"/>
</dbReference>
<keyword evidence="2" id="KW-1185">Reference proteome</keyword>
<reference evidence="1 2" key="1">
    <citation type="submission" date="2023-08" db="EMBL/GenBank/DDBJ databases">
        <authorList>
            <person name="Girao M."/>
            <person name="Carvalho M.F."/>
        </authorList>
    </citation>
    <scope>NUCLEOTIDE SEQUENCE [LARGE SCALE GENOMIC DNA]</scope>
    <source>
        <strain evidence="1 2">CC-R104</strain>
    </source>
</reference>
<keyword evidence="1" id="KW-0560">Oxidoreductase</keyword>
<feature type="non-terminal residue" evidence="1">
    <location>
        <position position="31"/>
    </location>
</feature>
<evidence type="ECO:0000313" key="1">
    <source>
        <dbReference type="EMBL" id="MEE2034707.1"/>
    </source>
</evidence>
<accession>A0ABU7JZH7</accession>
<evidence type="ECO:0000313" key="2">
    <source>
        <dbReference type="Proteomes" id="UP001331936"/>
    </source>
</evidence>